<dbReference type="Proteomes" id="UP000235081">
    <property type="component" value="Unassembled WGS sequence"/>
</dbReference>
<dbReference type="Gene3D" id="2.40.30.170">
    <property type="match status" value="1"/>
</dbReference>
<evidence type="ECO:0000256" key="5">
    <source>
        <dbReference type="ARBA" id="ARBA00023136"/>
    </source>
</evidence>
<proteinExistence type="inferred from homology"/>
<dbReference type="AlphaFoldDB" id="A0A2N6LLI0"/>
<keyword evidence="5 7" id="KW-0472">Membrane</keyword>
<evidence type="ECO:0000256" key="7">
    <source>
        <dbReference type="SAM" id="Phobius"/>
    </source>
</evidence>
<dbReference type="GO" id="GO:0016020">
    <property type="term" value="C:membrane"/>
    <property type="evidence" value="ECO:0007669"/>
    <property type="project" value="UniProtKB-SubCell"/>
</dbReference>
<feature type="coiled-coil region" evidence="6">
    <location>
        <begin position="227"/>
        <end position="254"/>
    </location>
</feature>
<comment type="caution">
    <text evidence="9">The sequence shown here is derived from an EMBL/GenBank/DDBJ whole genome shotgun (WGS) entry which is preliminary data.</text>
</comment>
<sequence length="487" mass="53731">MLSNPTPEQLPTISSNEFLPRISPWGITGGGFIVIVLGVGVVLASVLEYSVAVKAPGTIRPAGELRLVEAAFEGTVQNIFVEENQVVKRGDIMISIDDSRLQTRKSQLQSSIRHTQLQLSKFYAHIEELQKQIAAQTRLINRNVIAAQAELTGVERTYKDQQIKVQADLEEAQASWELAKAQLKRLQQEKVLTATVEEAEAALQVAKVQRDRLLPILQSGAVPRNLFEEREQSVKSAQAKLEQAKASVVNLLEEKQQGVILAQLKVEKYKTAMNPSNSPIIIATERVKQEKARGEATLAALNKELQVLMQQRLELQSQLKNSQQELQQVEHDLTRSVIRAPISGTVLQLNLRNSEQVVRPGEAIAYIAPIDTPLLIKTQVPVQDIDKVKTGQKVQMQVSACPYPDYGTLKGIVKTIAPDILPVASNGANVPSASGYEVSIQPQTLFMGDGASRCQLQPGMDVKVSIISRQETVMKFLLRKARLISKI</sequence>
<gene>
    <name evidence="9" type="ORF">CEN46_04760</name>
</gene>
<dbReference type="PRINTS" id="PR01490">
    <property type="entry name" value="RTXTOXIND"/>
</dbReference>
<dbReference type="Gene3D" id="2.40.50.100">
    <property type="match status" value="1"/>
</dbReference>
<feature type="domain" description="AprE-like beta-barrel" evidence="8">
    <location>
        <begin position="374"/>
        <end position="467"/>
    </location>
</feature>
<keyword evidence="4 7" id="KW-1133">Transmembrane helix</keyword>
<dbReference type="InterPro" id="IPR050739">
    <property type="entry name" value="MFP"/>
</dbReference>
<feature type="coiled-coil region" evidence="6">
    <location>
        <begin position="284"/>
        <end position="332"/>
    </location>
</feature>
<evidence type="ECO:0000259" key="8">
    <source>
        <dbReference type="Pfam" id="PF26002"/>
    </source>
</evidence>
<name>A0A2N6LLI0_9CYAN</name>
<dbReference type="PANTHER" id="PTHR30386">
    <property type="entry name" value="MEMBRANE FUSION SUBUNIT OF EMRAB-TOLC MULTIDRUG EFFLUX PUMP"/>
    <property type="match status" value="1"/>
</dbReference>
<comment type="similarity">
    <text evidence="2">Belongs to the membrane fusion protein (MFP) (TC 8.A.1) family.</text>
</comment>
<dbReference type="InterPro" id="IPR058982">
    <property type="entry name" value="Beta-barrel_AprE"/>
</dbReference>
<evidence type="ECO:0000256" key="3">
    <source>
        <dbReference type="ARBA" id="ARBA00022692"/>
    </source>
</evidence>
<dbReference type="Pfam" id="PF26002">
    <property type="entry name" value="Beta-barrel_AprE"/>
    <property type="match status" value="1"/>
</dbReference>
<organism evidence="9 10">
    <name type="scientific">Fischerella thermalis CCMEE 5318</name>
    <dbReference type="NCBI Taxonomy" id="2019666"/>
    <lineage>
        <taxon>Bacteria</taxon>
        <taxon>Bacillati</taxon>
        <taxon>Cyanobacteriota</taxon>
        <taxon>Cyanophyceae</taxon>
        <taxon>Nostocales</taxon>
        <taxon>Hapalosiphonaceae</taxon>
        <taxon>Fischerella</taxon>
    </lineage>
</organism>
<protein>
    <submittedName>
        <fullName evidence="9">HlyD family secretion protein</fullName>
    </submittedName>
</protein>
<keyword evidence="6" id="KW-0175">Coiled coil</keyword>
<dbReference type="Gene3D" id="1.10.287.470">
    <property type="entry name" value="Helix hairpin bin"/>
    <property type="match status" value="2"/>
</dbReference>
<dbReference type="RefSeq" id="WP_102180650.1">
    <property type="nucleotide sequence ID" value="NZ_NMQE01000123.1"/>
</dbReference>
<evidence type="ECO:0000313" key="10">
    <source>
        <dbReference type="Proteomes" id="UP000235081"/>
    </source>
</evidence>
<dbReference type="EMBL" id="NMQE01000123">
    <property type="protein sequence ID" value="PMB25896.1"/>
    <property type="molecule type" value="Genomic_DNA"/>
</dbReference>
<dbReference type="PANTHER" id="PTHR30386:SF26">
    <property type="entry name" value="TRANSPORT PROTEIN COMB"/>
    <property type="match status" value="1"/>
</dbReference>
<evidence type="ECO:0000256" key="1">
    <source>
        <dbReference type="ARBA" id="ARBA00004167"/>
    </source>
</evidence>
<dbReference type="SUPFAM" id="SSF111369">
    <property type="entry name" value="HlyD-like secretion proteins"/>
    <property type="match status" value="1"/>
</dbReference>
<evidence type="ECO:0000256" key="6">
    <source>
        <dbReference type="SAM" id="Coils"/>
    </source>
</evidence>
<feature type="transmembrane region" description="Helical" evidence="7">
    <location>
        <begin position="25"/>
        <end position="47"/>
    </location>
</feature>
<accession>A0A2N6LLI0</accession>
<comment type="subcellular location">
    <subcellularLocation>
        <location evidence="1">Membrane</location>
        <topology evidence="1">Single-pass membrane protein</topology>
    </subcellularLocation>
</comment>
<keyword evidence="3 7" id="KW-0812">Transmembrane</keyword>
<evidence type="ECO:0000313" key="9">
    <source>
        <dbReference type="EMBL" id="PMB25896.1"/>
    </source>
</evidence>
<evidence type="ECO:0000256" key="4">
    <source>
        <dbReference type="ARBA" id="ARBA00022989"/>
    </source>
</evidence>
<evidence type="ECO:0000256" key="2">
    <source>
        <dbReference type="ARBA" id="ARBA00009477"/>
    </source>
</evidence>
<reference evidence="9 10" key="1">
    <citation type="submission" date="2017-07" db="EMBL/GenBank/DDBJ databases">
        <title>Genomes of Fischerella (Mastigocladus) sp. strains.</title>
        <authorList>
            <person name="Miller S.R."/>
        </authorList>
    </citation>
    <scope>NUCLEOTIDE SEQUENCE [LARGE SCALE GENOMIC DNA]</scope>
    <source>
        <strain evidence="9 10">CCMEE 5318</strain>
    </source>
</reference>